<evidence type="ECO:0000256" key="1">
    <source>
        <dbReference type="ARBA" id="ARBA00001941"/>
    </source>
</evidence>
<keyword evidence="4" id="KW-0479">Metal-binding</keyword>
<keyword evidence="5" id="KW-0732">Signal</keyword>
<feature type="domain" description="NodB homology" evidence="9">
    <location>
        <begin position="1"/>
        <end position="181"/>
    </location>
</feature>
<evidence type="ECO:0000256" key="8">
    <source>
        <dbReference type="ARBA" id="ARBA00023288"/>
    </source>
</evidence>
<dbReference type="GO" id="GO:0005886">
    <property type="term" value="C:plasma membrane"/>
    <property type="evidence" value="ECO:0007669"/>
    <property type="project" value="UniProtKB-SubCell"/>
</dbReference>
<name>A0A2S5B8F0_9BASI</name>
<dbReference type="PROSITE" id="PS51677">
    <property type="entry name" value="NODB"/>
    <property type="match status" value="1"/>
</dbReference>
<evidence type="ECO:0000259" key="9">
    <source>
        <dbReference type="PROSITE" id="PS51677"/>
    </source>
</evidence>
<evidence type="ECO:0000256" key="7">
    <source>
        <dbReference type="ARBA" id="ARBA00023277"/>
    </source>
</evidence>
<dbReference type="GO" id="GO:0016810">
    <property type="term" value="F:hydrolase activity, acting on carbon-nitrogen (but not peptide) bonds"/>
    <property type="evidence" value="ECO:0007669"/>
    <property type="project" value="InterPro"/>
</dbReference>
<evidence type="ECO:0000256" key="3">
    <source>
        <dbReference type="ARBA" id="ARBA00022622"/>
    </source>
</evidence>
<gene>
    <name evidence="10" type="ORF">BMF94_3888</name>
</gene>
<evidence type="ECO:0000256" key="5">
    <source>
        <dbReference type="ARBA" id="ARBA00022729"/>
    </source>
</evidence>
<dbReference type="Pfam" id="PF01522">
    <property type="entry name" value="Polysacc_deac_1"/>
    <property type="match status" value="1"/>
</dbReference>
<evidence type="ECO:0000313" key="11">
    <source>
        <dbReference type="Proteomes" id="UP000237144"/>
    </source>
</evidence>
<keyword evidence="3" id="KW-0336">GPI-anchor</keyword>
<comment type="subcellular location">
    <subcellularLocation>
        <location evidence="2">Cell membrane</location>
        <topology evidence="2">Lipid-anchor</topology>
        <topology evidence="2">GPI-anchor</topology>
    </subcellularLocation>
</comment>
<protein>
    <recommendedName>
        <fullName evidence="9">NodB homology domain-containing protein</fullName>
    </recommendedName>
</protein>
<accession>A0A2S5B8F0</accession>
<dbReference type="AlphaFoldDB" id="A0A2S5B8F0"/>
<evidence type="ECO:0000256" key="2">
    <source>
        <dbReference type="ARBA" id="ARBA00004609"/>
    </source>
</evidence>
<dbReference type="EMBL" id="PJQD01000042">
    <property type="protein sequence ID" value="POY73050.1"/>
    <property type="molecule type" value="Genomic_DNA"/>
</dbReference>
<dbReference type="InterPro" id="IPR011330">
    <property type="entry name" value="Glyco_hydro/deAcase_b/a-brl"/>
</dbReference>
<organism evidence="10 11">
    <name type="scientific">Rhodotorula taiwanensis</name>
    <dbReference type="NCBI Taxonomy" id="741276"/>
    <lineage>
        <taxon>Eukaryota</taxon>
        <taxon>Fungi</taxon>
        <taxon>Dikarya</taxon>
        <taxon>Basidiomycota</taxon>
        <taxon>Pucciniomycotina</taxon>
        <taxon>Microbotryomycetes</taxon>
        <taxon>Sporidiobolales</taxon>
        <taxon>Sporidiobolaceae</taxon>
        <taxon>Rhodotorula</taxon>
    </lineage>
</organism>
<dbReference type="Proteomes" id="UP000237144">
    <property type="component" value="Unassembled WGS sequence"/>
</dbReference>
<dbReference type="InterPro" id="IPR002509">
    <property type="entry name" value="NODB_dom"/>
</dbReference>
<keyword evidence="8" id="KW-0449">Lipoprotein</keyword>
<reference evidence="10 11" key="1">
    <citation type="journal article" date="2018" name="Front. Microbiol.">
        <title>Prospects for Fungal Bioremediation of Acidic Radioactive Waste Sites: Characterization and Genome Sequence of Rhodotorula taiwanensis MD1149.</title>
        <authorList>
            <person name="Tkavc R."/>
            <person name="Matrosova V.Y."/>
            <person name="Grichenko O.E."/>
            <person name="Gostincar C."/>
            <person name="Volpe R.P."/>
            <person name="Klimenkova P."/>
            <person name="Gaidamakova E.K."/>
            <person name="Zhou C.E."/>
            <person name="Stewart B.J."/>
            <person name="Lyman M.G."/>
            <person name="Malfatti S.A."/>
            <person name="Rubinfeld B."/>
            <person name="Courtot M."/>
            <person name="Singh J."/>
            <person name="Dalgard C.L."/>
            <person name="Hamilton T."/>
            <person name="Frey K.G."/>
            <person name="Gunde-Cimerman N."/>
            <person name="Dugan L."/>
            <person name="Daly M.J."/>
        </authorList>
    </citation>
    <scope>NUCLEOTIDE SEQUENCE [LARGE SCALE GENOMIC DNA]</scope>
    <source>
        <strain evidence="10 11">MD1149</strain>
    </source>
</reference>
<keyword evidence="6" id="KW-0378">Hydrolase</keyword>
<dbReference type="Gene3D" id="3.20.20.370">
    <property type="entry name" value="Glycoside hydrolase/deacetylase"/>
    <property type="match status" value="1"/>
</dbReference>
<comment type="caution">
    <text evidence="10">The sequence shown here is derived from an EMBL/GenBank/DDBJ whole genome shotgun (WGS) entry which is preliminary data.</text>
</comment>
<keyword evidence="3" id="KW-0325">Glycoprotein</keyword>
<proteinExistence type="predicted"/>
<sequence length="216" mass="23940">MTFDDGPLLGASTATLLEQYGGRGTYFVNGYNWDCIYNQPRVDDLIARYKAGHIIGSHTWGHDDITALTTEQLNRQLDLIETALVKILGVKPRFFRPPYGRYDSKSLKVLKQRGYTVVLWDFDDRDTIGYTPAQSVAGYKKLAMTFPKPHIALNHEVKEGTVDIVAPKAIPLLSARGYDLVGMDTCLAIEPYQVVGEPGTRDDTWTCDGTPGPGQA</sequence>
<evidence type="ECO:0000313" key="10">
    <source>
        <dbReference type="EMBL" id="POY73050.1"/>
    </source>
</evidence>
<keyword evidence="3" id="KW-0472">Membrane</keyword>
<dbReference type="STRING" id="741276.A0A2S5B8F0"/>
<dbReference type="PANTHER" id="PTHR46471:SF2">
    <property type="entry name" value="CHITIN DEACETYLASE-RELATED"/>
    <property type="match status" value="1"/>
</dbReference>
<dbReference type="GO" id="GO:0098552">
    <property type="term" value="C:side of membrane"/>
    <property type="evidence" value="ECO:0007669"/>
    <property type="project" value="UniProtKB-KW"/>
</dbReference>
<evidence type="ECO:0000256" key="4">
    <source>
        <dbReference type="ARBA" id="ARBA00022723"/>
    </source>
</evidence>
<comment type="cofactor">
    <cofactor evidence="1">
        <name>Co(2+)</name>
        <dbReference type="ChEBI" id="CHEBI:48828"/>
    </cofactor>
</comment>
<keyword evidence="11" id="KW-1185">Reference proteome</keyword>
<evidence type="ECO:0000256" key="6">
    <source>
        <dbReference type="ARBA" id="ARBA00022801"/>
    </source>
</evidence>
<dbReference type="GO" id="GO:0046872">
    <property type="term" value="F:metal ion binding"/>
    <property type="evidence" value="ECO:0007669"/>
    <property type="project" value="UniProtKB-KW"/>
</dbReference>
<dbReference type="GO" id="GO:0005975">
    <property type="term" value="P:carbohydrate metabolic process"/>
    <property type="evidence" value="ECO:0007669"/>
    <property type="project" value="InterPro"/>
</dbReference>
<keyword evidence="7" id="KW-0119">Carbohydrate metabolism</keyword>
<dbReference type="PANTHER" id="PTHR46471">
    <property type="entry name" value="CHITIN DEACETYLASE"/>
    <property type="match status" value="1"/>
</dbReference>
<dbReference type="OrthoDB" id="2125469at2759"/>
<dbReference type="SUPFAM" id="SSF88713">
    <property type="entry name" value="Glycoside hydrolase/deacetylase"/>
    <property type="match status" value="1"/>
</dbReference>